<accession>A0AAD7SLP0</accession>
<evidence type="ECO:0000313" key="2">
    <source>
        <dbReference type="Proteomes" id="UP001221898"/>
    </source>
</evidence>
<proteinExistence type="predicted"/>
<organism evidence="1 2">
    <name type="scientific">Aldrovandia affinis</name>
    <dbReference type="NCBI Taxonomy" id="143900"/>
    <lineage>
        <taxon>Eukaryota</taxon>
        <taxon>Metazoa</taxon>
        <taxon>Chordata</taxon>
        <taxon>Craniata</taxon>
        <taxon>Vertebrata</taxon>
        <taxon>Euteleostomi</taxon>
        <taxon>Actinopterygii</taxon>
        <taxon>Neopterygii</taxon>
        <taxon>Teleostei</taxon>
        <taxon>Notacanthiformes</taxon>
        <taxon>Halosauridae</taxon>
        <taxon>Aldrovandia</taxon>
    </lineage>
</organism>
<reference evidence="1" key="1">
    <citation type="journal article" date="2023" name="Science">
        <title>Genome structures resolve the early diversification of teleost fishes.</title>
        <authorList>
            <person name="Parey E."/>
            <person name="Louis A."/>
            <person name="Montfort J."/>
            <person name="Bouchez O."/>
            <person name="Roques C."/>
            <person name="Iampietro C."/>
            <person name="Lluch J."/>
            <person name="Castinel A."/>
            <person name="Donnadieu C."/>
            <person name="Desvignes T."/>
            <person name="Floi Bucao C."/>
            <person name="Jouanno E."/>
            <person name="Wen M."/>
            <person name="Mejri S."/>
            <person name="Dirks R."/>
            <person name="Jansen H."/>
            <person name="Henkel C."/>
            <person name="Chen W.J."/>
            <person name="Zahm M."/>
            <person name="Cabau C."/>
            <person name="Klopp C."/>
            <person name="Thompson A.W."/>
            <person name="Robinson-Rechavi M."/>
            <person name="Braasch I."/>
            <person name="Lecointre G."/>
            <person name="Bobe J."/>
            <person name="Postlethwait J.H."/>
            <person name="Berthelot C."/>
            <person name="Roest Crollius H."/>
            <person name="Guiguen Y."/>
        </authorList>
    </citation>
    <scope>NUCLEOTIDE SEQUENCE</scope>
    <source>
        <strain evidence="1">NC1722</strain>
    </source>
</reference>
<comment type="caution">
    <text evidence="1">The sequence shown here is derived from an EMBL/GenBank/DDBJ whole genome shotgun (WGS) entry which is preliminary data.</text>
</comment>
<protein>
    <submittedName>
        <fullName evidence="1">Uncharacterized protein</fullName>
    </submittedName>
</protein>
<gene>
    <name evidence="1" type="ORF">AAFF_G00328780</name>
</gene>
<name>A0AAD7SLP0_9TELE</name>
<keyword evidence="2" id="KW-1185">Reference proteome</keyword>
<dbReference type="EMBL" id="JAINUG010000050">
    <property type="protein sequence ID" value="KAJ8404957.1"/>
    <property type="molecule type" value="Genomic_DNA"/>
</dbReference>
<dbReference type="Proteomes" id="UP001221898">
    <property type="component" value="Unassembled WGS sequence"/>
</dbReference>
<dbReference type="AlphaFoldDB" id="A0AAD7SLP0"/>
<sequence>MPLAWNPSCWFHSINMKKG</sequence>
<evidence type="ECO:0000313" key="1">
    <source>
        <dbReference type="EMBL" id="KAJ8404957.1"/>
    </source>
</evidence>